<dbReference type="PANTHER" id="PTHR34142">
    <property type="entry name" value="ENDO-BETA-1,4-GLUCANASE A"/>
    <property type="match status" value="1"/>
</dbReference>
<dbReference type="SUPFAM" id="SSF51445">
    <property type="entry name" value="(Trans)glycosidases"/>
    <property type="match status" value="1"/>
</dbReference>
<dbReference type="EMBL" id="CAWUHB010000097">
    <property type="protein sequence ID" value="CAK7235361.1"/>
    <property type="molecule type" value="Genomic_DNA"/>
</dbReference>
<dbReference type="InterPro" id="IPR017853">
    <property type="entry name" value="GH"/>
</dbReference>
<dbReference type="Pfam" id="PF00150">
    <property type="entry name" value="Cellulase"/>
    <property type="match status" value="1"/>
</dbReference>
<feature type="region of interest" description="Disordered" evidence="7">
    <location>
        <begin position="352"/>
        <end position="421"/>
    </location>
</feature>
<evidence type="ECO:0000313" key="10">
    <source>
        <dbReference type="EMBL" id="CAK7235361.1"/>
    </source>
</evidence>
<evidence type="ECO:0000256" key="4">
    <source>
        <dbReference type="ARBA" id="ARBA00022801"/>
    </source>
</evidence>
<name>A0ABP0CTW5_9PEZI</name>
<evidence type="ECO:0000313" key="11">
    <source>
        <dbReference type="Proteomes" id="UP001642405"/>
    </source>
</evidence>
<gene>
    <name evidence="10" type="ORF">SCUCBS95973_009244</name>
</gene>
<keyword evidence="5 6" id="KW-0326">Glycosidase</keyword>
<proteinExistence type="inferred from homology"/>
<evidence type="ECO:0000256" key="8">
    <source>
        <dbReference type="SAM" id="SignalP"/>
    </source>
</evidence>
<dbReference type="PROSITE" id="PS00659">
    <property type="entry name" value="GLYCOSYL_HYDROL_F5"/>
    <property type="match status" value="1"/>
</dbReference>
<keyword evidence="8" id="KW-0732">Signal</keyword>
<reference evidence="10 11" key="1">
    <citation type="submission" date="2024-01" db="EMBL/GenBank/DDBJ databases">
        <authorList>
            <person name="Allen C."/>
            <person name="Tagirdzhanova G."/>
        </authorList>
    </citation>
    <scope>NUCLEOTIDE SEQUENCE [LARGE SCALE GENOMIC DNA]</scope>
</reference>
<evidence type="ECO:0000256" key="3">
    <source>
        <dbReference type="ARBA" id="ARBA00012601"/>
    </source>
</evidence>
<dbReference type="PANTHER" id="PTHR34142:SF5">
    <property type="entry name" value="CBM1 DOMAIN-CONTAINING PROTEIN"/>
    <property type="match status" value="1"/>
</dbReference>
<feature type="signal peptide" evidence="8">
    <location>
        <begin position="1"/>
        <end position="21"/>
    </location>
</feature>
<evidence type="ECO:0000256" key="7">
    <source>
        <dbReference type="SAM" id="MobiDB-lite"/>
    </source>
</evidence>
<evidence type="ECO:0000256" key="1">
    <source>
        <dbReference type="ARBA" id="ARBA00000966"/>
    </source>
</evidence>
<dbReference type="InterPro" id="IPR001547">
    <property type="entry name" value="Glyco_hydro_5"/>
</dbReference>
<feature type="compositionally biased region" description="Low complexity" evidence="7">
    <location>
        <begin position="402"/>
        <end position="421"/>
    </location>
</feature>
<feature type="compositionally biased region" description="Low complexity" evidence="7">
    <location>
        <begin position="355"/>
        <end position="393"/>
    </location>
</feature>
<evidence type="ECO:0000256" key="6">
    <source>
        <dbReference type="RuleBase" id="RU361153"/>
    </source>
</evidence>
<protein>
    <recommendedName>
        <fullName evidence="3">cellulase</fullName>
        <ecNumber evidence="3">3.2.1.4</ecNumber>
    </recommendedName>
</protein>
<evidence type="ECO:0000259" key="9">
    <source>
        <dbReference type="Pfam" id="PF00150"/>
    </source>
</evidence>
<keyword evidence="11" id="KW-1185">Reference proteome</keyword>
<comment type="catalytic activity">
    <reaction evidence="1">
        <text>Endohydrolysis of (1-&gt;4)-beta-D-glucosidic linkages in cellulose, lichenin and cereal beta-D-glucans.</text>
        <dbReference type="EC" id="3.2.1.4"/>
    </reaction>
</comment>
<evidence type="ECO:0000256" key="5">
    <source>
        <dbReference type="ARBA" id="ARBA00023295"/>
    </source>
</evidence>
<feature type="domain" description="Glycoside hydrolase family 5" evidence="9">
    <location>
        <begin position="62"/>
        <end position="311"/>
    </location>
</feature>
<comment type="caution">
    <text evidence="10">The sequence shown here is derived from an EMBL/GenBank/DDBJ whole genome shotgun (WGS) entry which is preliminary data.</text>
</comment>
<feature type="chain" id="PRO_5045628463" description="cellulase" evidence="8">
    <location>
        <begin position="22"/>
        <end position="443"/>
    </location>
</feature>
<keyword evidence="4 6" id="KW-0378">Hydrolase</keyword>
<sequence>MSSLPFSALLAYLGLFATAQAAVQFLGVAMAGGDFGCDIDGSCPLSTATLPLTELGHADGGGQMKHFVDDDGVNMFRLPTSWQFLINNDKEVSDTLDPTNAGRYDQFVQACLSTGAYCMLDVHNFARFNNGIVGQGGPSDDMFVAIWVALAKMYAKDSRVVFEITNEPHDLDIDLWVQTCQKVVTGIRNAGATTQMILLPASNFDSAATITTNGADALLEITNPDGSFDGLYLDIHKYLDNNNSGQNEECTTNNIGNFSVVADYLRQKKRQGLISETGASSSASCMTDFCEQNTYLNANDDVFIGYVAWAAGQFDSTYVLSLTPTLQPNGSYTDNQLFSQCVLEPYLKAGGSLPTQHTSSTTTSRSTSTAKATKTQAQPSPSVSAAADSSSSSNKGGLKGGSNTPSSSSASAPAPSSTNAAPSQAIGIARNVIVAAVAGAALF</sequence>
<dbReference type="InterPro" id="IPR018087">
    <property type="entry name" value="Glyco_hydro_5_CS"/>
</dbReference>
<evidence type="ECO:0000256" key="2">
    <source>
        <dbReference type="ARBA" id="ARBA00005641"/>
    </source>
</evidence>
<comment type="similarity">
    <text evidence="2 6">Belongs to the glycosyl hydrolase 5 (cellulase A) family.</text>
</comment>
<organism evidence="10 11">
    <name type="scientific">Sporothrix curviconia</name>
    <dbReference type="NCBI Taxonomy" id="1260050"/>
    <lineage>
        <taxon>Eukaryota</taxon>
        <taxon>Fungi</taxon>
        <taxon>Dikarya</taxon>
        <taxon>Ascomycota</taxon>
        <taxon>Pezizomycotina</taxon>
        <taxon>Sordariomycetes</taxon>
        <taxon>Sordariomycetidae</taxon>
        <taxon>Ophiostomatales</taxon>
        <taxon>Ophiostomataceae</taxon>
        <taxon>Sporothrix</taxon>
    </lineage>
</organism>
<accession>A0ABP0CTW5</accession>
<dbReference type="EC" id="3.2.1.4" evidence="3"/>
<dbReference type="Proteomes" id="UP001642405">
    <property type="component" value="Unassembled WGS sequence"/>
</dbReference>
<dbReference type="Gene3D" id="3.20.20.80">
    <property type="entry name" value="Glycosidases"/>
    <property type="match status" value="1"/>
</dbReference>